<sequence length="193" mass="22521">MITAQERRQIVRKLIEFEAPLNFMYLDTKGLVTVGIGHQIFSAEDAQQIPFLDKAGKPVPKVEIRRQYEFLKNSFLPNYKAISYQKLTNIHISEDTMANLMDANLQDIDRQLKLLFHGFDNYPSNIRLVLFDMAYNGGVNKLKIGYPKFIEAIRKGNWRAAADESHRKWPIRESRNQYVKDLLMNQELLDMAK</sequence>
<dbReference type="Proteomes" id="UP001156664">
    <property type="component" value="Unassembled WGS sequence"/>
</dbReference>
<dbReference type="EMBL" id="BSOJ01000034">
    <property type="protein sequence ID" value="GLR27678.1"/>
    <property type="molecule type" value="Genomic_DNA"/>
</dbReference>
<gene>
    <name evidence="3" type="ORF">GCM10007875_27690</name>
</gene>
<accession>A0ABQ5YSQ5</accession>
<keyword evidence="4" id="KW-1185">Reference proteome</keyword>
<evidence type="ECO:0000256" key="2">
    <source>
        <dbReference type="ARBA" id="ARBA00022638"/>
    </source>
</evidence>
<dbReference type="InterPro" id="IPR052619">
    <property type="entry name" value="Phage_lysozyme-like"/>
</dbReference>
<name>A0ABQ5YSQ5_9BURK</name>
<evidence type="ECO:0000313" key="3">
    <source>
        <dbReference type="EMBL" id="GLR27678.1"/>
    </source>
</evidence>
<protein>
    <recommendedName>
        <fullName evidence="5">Lysozyme</fullName>
    </recommendedName>
</protein>
<keyword evidence="1" id="KW-0929">Antimicrobial</keyword>
<dbReference type="PANTHER" id="PTHR37406:SF1">
    <property type="entry name" value="T4-TYPE LYSOZYME 1-RELATED"/>
    <property type="match status" value="1"/>
</dbReference>
<dbReference type="RefSeq" id="WP_284282532.1">
    <property type="nucleotide sequence ID" value="NZ_BSOJ01000034.1"/>
</dbReference>
<dbReference type="InterPro" id="IPR023347">
    <property type="entry name" value="Lysozyme_dom_sf"/>
</dbReference>
<comment type="caution">
    <text evidence="3">The sequence shown here is derived from an EMBL/GenBank/DDBJ whole genome shotgun (WGS) entry which is preliminary data.</text>
</comment>
<dbReference type="Gene3D" id="1.10.530.40">
    <property type="match status" value="1"/>
</dbReference>
<reference evidence="4" key="1">
    <citation type="journal article" date="2019" name="Int. J. Syst. Evol. Microbiol.">
        <title>The Global Catalogue of Microorganisms (GCM) 10K type strain sequencing project: providing services to taxonomists for standard genome sequencing and annotation.</title>
        <authorList>
            <consortium name="The Broad Institute Genomics Platform"/>
            <consortium name="The Broad Institute Genome Sequencing Center for Infectious Disease"/>
            <person name="Wu L."/>
            <person name="Ma J."/>
        </authorList>
    </citation>
    <scope>NUCLEOTIDE SEQUENCE [LARGE SCALE GENOMIC DNA]</scope>
    <source>
        <strain evidence="4">NBRC 105857</strain>
    </source>
</reference>
<dbReference type="InterPro" id="IPR023346">
    <property type="entry name" value="Lysozyme-like_dom_sf"/>
</dbReference>
<evidence type="ECO:0008006" key="5">
    <source>
        <dbReference type="Google" id="ProtNLM"/>
    </source>
</evidence>
<organism evidence="3 4">
    <name type="scientific">Limnobacter litoralis</name>
    <dbReference type="NCBI Taxonomy" id="481366"/>
    <lineage>
        <taxon>Bacteria</taxon>
        <taxon>Pseudomonadati</taxon>
        <taxon>Pseudomonadota</taxon>
        <taxon>Betaproteobacteria</taxon>
        <taxon>Burkholderiales</taxon>
        <taxon>Burkholderiaceae</taxon>
        <taxon>Limnobacter</taxon>
    </lineage>
</organism>
<keyword evidence="2" id="KW-0081">Bacteriolytic enzyme</keyword>
<dbReference type="SUPFAM" id="SSF53955">
    <property type="entry name" value="Lysozyme-like"/>
    <property type="match status" value="1"/>
</dbReference>
<evidence type="ECO:0000313" key="4">
    <source>
        <dbReference type="Proteomes" id="UP001156664"/>
    </source>
</evidence>
<evidence type="ECO:0000256" key="1">
    <source>
        <dbReference type="ARBA" id="ARBA00022529"/>
    </source>
</evidence>
<proteinExistence type="predicted"/>
<dbReference type="PANTHER" id="PTHR37406">
    <property type="entry name" value="T4-TYPE LYSOZYME 1-RELATED"/>
    <property type="match status" value="1"/>
</dbReference>